<dbReference type="EMBL" id="CP102294">
    <property type="protein sequence ID" value="UWN58052.1"/>
    <property type="molecule type" value="Genomic_DNA"/>
</dbReference>
<keyword evidence="2" id="KW-0238">DNA-binding</keyword>
<dbReference type="PROSITE" id="PS50995">
    <property type="entry name" value="HTH_MARR_2"/>
    <property type="match status" value="1"/>
</dbReference>
<dbReference type="PANTHER" id="PTHR33164:SF43">
    <property type="entry name" value="HTH-TYPE TRANSCRIPTIONAL REPRESSOR YETL"/>
    <property type="match status" value="1"/>
</dbReference>
<dbReference type="Proteomes" id="UP001059295">
    <property type="component" value="Chromosome"/>
</dbReference>
<feature type="domain" description="HTH marR-type" evidence="1">
    <location>
        <begin position="1"/>
        <end position="123"/>
    </location>
</feature>
<gene>
    <name evidence="2" type="ORF">NQ491_04565</name>
</gene>
<sequence length="123" mass="13780">MEIACLMRDILKALNDFERDFERTHGVCLNEAAVLCSLKSGRLSASDIAAKVGLTPSHASKVIRSIERKGLVERVLGQQDRRQMYFDLTPCGRERLDGMRCGSVEVPQLLRPVFEKRCGASEK</sequence>
<dbReference type="SUPFAM" id="SSF46785">
    <property type="entry name" value="Winged helix' DNA-binding domain"/>
    <property type="match status" value="1"/>
</dbReference>
<evidence type="ECO:0000313" key="3">
    <source>
        <dbReference type="Proteomes" id="UP001059295"/>
    </source>
</evidence>
<dbReference type="Pfam" id="PF01047">
    <property type="entry name" value="MarR"/>
    <property type="match status" value="1"/>
</dbReference>
<accession>A0ABY5V410</accession>
<dbReference type="InterPro" id="IPR000835">
    <property type="entry name" value="HTH_MarR-typ"/>
</dbReference>
<dbReference type="RefSeq" id="WP_026089726.1">
    <property type="nucleotide sequence ID" value="NZ_CAPH01000016.1"/>
</dbReference>
<dbReference type="PANTHER" id="PTHR33164">
    <property type="entry name" value="TRANSCRIPTIONAL REGULATOR, MARR FAMILY"/>
    <property type="match status" value="1"/>
</dbReference>
<dbReference type="InterPro" id="IPR036390">
    <property type="entry name" value="WH_DNA-bd_sf"/>
</dbReference>
<dbReference type="SMART" id="SM00347">
    <property type="entry name" value="HTH_MARR"/>
    <property type="match status" value="1"/>
</dbReference>
<protein>
    <submittedName>
        <fullName evidence="2">Winged helix DNA-binding protein</fullName>
    </submittedName>
</protein>
<keyword evidence="3" id="KW-1185">Reference proteome</keyword>
<dbReference type="GO" id="GO:0003677">
    <property type="term" value="F:DNA binding"/>
    <property type="evidence" value="ECO:0007669"/>
    <property type="project" value="UniProtKB-KW"/>
</dbReference>
<dbReference type="InterPro" id="IPR036388">
    <property type="entry name" value="WH-like_DNA-bd_sf"/>
</dbReference>
<name>A0ABY5V410_9BACT</name>
<dbReference type="InterPro" id="IPR039422">
    <property type="entry name" value="MarR/SlyA-like"/>
</dbReference>
<organism evidence="2 3">
    <name type="scientific">Alistipes ihumii AP11</name>
    <dbReference type="NCBI Taxonomy" id="1211813"/>
    <lineage>
        <taxon>Bacteria</taxon>
        <taxon>Pseudomonadati</taxon>
        <taxon>Bacteroidota</taxon>
        <taxon>Bacteroidia</taxon>
        <taxon>Bacteroidales</taxon>
        <taxon>Rikenellaceae</taxon>
        <taxon>Alistipes</taxon>
    </lineage>
</organism>
<reference evidence="2" key="1">
    <citation type="journal article" date="2022" name="Cell">
        <title>Design, construction, and in vivo augmentation of a complex gut microbiome.</title>
        <authorList>
            <person name="Cheng A.G."/>
            <person name="Ho P.Y."/>
            <person name="Aranda-Diaz A."/>
            <person name="Jain S."/>
            <person name="Yu F.B."/>
            <person name="Meng X."/>
            <person name="Wang M."/>
            <person name="Iakiviak M."/>
            <person name="Nagashima K."/>
            <person name="Zhao A."/>
            <person name="Murugkar P."/>
            <person name="Patil A."/>
            <person name="Atabakhsh K."/>
            <person name="Weakley A."/>
            <person name="Yan J."/>
            <person name="Brumbaugh A.R."/>
            <person name="Higginbottom S."/>
            <person name="Dimas A."/>
            <person name="Shiver A.L."/>
            <person name="Deutschbauer A."/>
            <person name="Neff N."/>
            <person name="Sonnenburg J.L."/>
            <person name="Huang K.C."/>
            <person name="Fischbach M.A."/>
        </authorList>
    </citation>
    <scope>NUCLEOTIDE SEQUENCE</scope>
    <source>
        <strain evidence="2">AP11</strain>
    </source>
</reference>
<evidence type="ECO:0000259" key="1">
    <source>
        <dbReference type="PROSITE" id="PS50995"/>
    </source>
</evidence>
<proteinExistence type="predicted"/>
<dbReference type="InterPro" id="IPR011991">
    <property type="entry name" value="ArsR-like_HTH"/>
</dbReference>
<evidence type="ECO:0000313" key="2">
    <source>
        <dbReference type="EMBL" id="UWN58052.1"/>
    </source>
</evidence>
<dbReference type="GeneID" id="82890981"/>
<dbReference type="Gene3D" id="1.10.10.10">
    <property type="entry name" value="Winged helix-like DNA-binding domain superfamily/Winged helix DNA-binding domain"/>
    <property type="match status" value="1"/>
</dbReference>
<dbReference type="CDD" id="cd00090">
    <property type="entry name" value="HTH_ARSR"/>
    <property type="match status" value="1"/>
</dbReference>